<dbReference type="AlphaFoldDB" id="A0A8J5CW18"/>
<accession>A0A8J5CW18</accession>
<protein>
    <submittedName>
        <fullName evidence="2">Uncharacterized protein</fullName>
    </submittedName>
</protein>
<feature type="compositionally biased region" description="Basic and acidic residues" evidence="1">
    <location>
        <begin position="156"/>
        <end position="175"/>
    </location>
</feature>
<name>A0A8J5CW18_CHIOP</name>
<keyword evidence="3" id="KW-1185">Reference proteome</keyword>
<dbReference type="EMBL" id="JACEEZ010008564">
    <property type="protein sequence ID" value="KAG0723169.1"/>
    <property type="molecule type" value="Genomic_DNA"/>
</dbReference>
<organism evidence="2 3">
    <name type="scientific">Chionoecetes opilio</name>
    <name type="common">Atlantic snow crab</name>
    <name type="synonym">Cancer opilio</name>
    <dbReference type="NCBI Taxonomy" id="41210"/>
    <lineage>
        <taxon>Eukaryota</taxon>
        <taxon>Metazoa</taxon>
        <taxon>Ecdysozoa</taxon>
        <taxon>Arthropoda</taxon>
        <taxon>Crustacea</taxon>
        <taxon>Multicrustacea</taxon>
        <taxon>Malacostraca</taxon>
        <taxon>Eumalacostraca</taxon>
        <taxon>Eucarida</taxon>
        <taxon>Decapoda</taxon>
        <taxon>Pleocyemata</taxon>
        <taxon>Brachyura</taxon>
        <taxon>Eubrachyura</taxon>
        <taxon>Majoidea</taxon>
        <taxon>Majidae</taxon>
        <taxon>Chionoecetes</taxon>
    </lineage>
</organism>
<proteinExistence type="predicted"/>
<sequence>MAGAPAITASQKYFKGTMQVSSAMSDCIPRVMTTVSARQQRSAPAREGDGPPQQGDSVFNMKCEHCLRVYDCTECKETMSPAESQRQMRVLERQWREHQEARRDRVIQLNDELDADLRHKMRNKHGAKPTGEGEQVPDTVRARKLRFNMADVPQPVKERELRYKEDYSQTRGSTE</sequence>
<feature type="region of interest" description="Disordered" evidence="1">
    <location>
        <begin position="148"/>
        <end position="175"/>
    </location>
</feature>
<comment type="caution">
    <text evidence="2">The sequence shown here is derived from an EMBL/GenBank/DDBJ whole genome shotgun (WGS) entry which is preliminary data.</text>
</comment>
<reference evidence="2" key="1">
    <citation type="submission" date="2020-07" db="EMBL/GenBank/DDBJ databases">
        <title>The High-quality genome of the commercially important snow crab, Chionoecetes opilio.</title>
        <authorList>
            <person name="Jeong J.-H."/>
            <person name="Ryu S."/>
        </authorList>
    </citation>
    <scope>NUCLEOTIDE SEQUENCE</scope>
    <source>
        <strain evidence="2">MADBK_172401_WGS</strain>
        <tissue evidence="2">Digestive gland</tissue>
    </source>
</reference>
<evidence type="ECO:0000313" key="3">
    <source>
        <dbReference type="Proteomes" id="UP000770661"/>
    </source>
</evidence>
<evidence type="ECO:0000313" key="2">
    <source>
        <dbReference type="EMBL" id="KAG0723169.1"/>
    </source>
</evidence>
<gene>
    <name evidence="2" type="ORF">GWK47_043150</name>
</gene>
<evidence type="ECO:0000256" key="1">
    <source>
        <dbReference type="SAM" id="MobiDB-lite"/>
    </source>
</evidence>
<feature type="region of interest" description="Disordered" evidence="1">
    <location>
        <begin position="36"/>
        <end position="56"/>
    </location>
</feature>
<dbReference type="Proteomes" id="UP000770661">
    <property type="component" value="Unassembled WGS sequence"/>
</dbReference>